<proteinExistence type="predicted"/>
<feature type="transmembrane region" description="Helical" evidence="5">
    <location>
        <begin position="159"/>
        <end position="185"/>
    </location>
</feature>
<feature type="transmembrane region" description="Helical" evidence="5">
    <location>
        <begin position="97"/>
        <end position="121"/>
    </location>
</feature>
<evidence type="ECO:0000313" key="7">
    <source>
        <dbReference type="EMBL" id="MFA9948775.1"/>
    </source>
</evidence>
<feature type="transmembrane region" description="Helical" evidence="5">
    <location>
        <begin position="275"/>
        <end position="296"/>
    </location>
</feature>
<dbReference type="PANTHER" id="PTHR43021:SF2">
    <property type="entry name" value="CATION_H+ EXCHANGER DOMAIN-CONTAINING PROTEIN"/>
    <property type="match status" value="1"/>
</dbReference>
<keyword evidence="8" id="KW-1185">Reference proteome</keyword>
<feature type="domain" description="Cation/H+ exchanger transmembrane" evidence="6">
    <location>
        <begin position="27"/>
        <end position="386"/>
    </location>
</feature>
<dbReference type="Proteomes" id="UP001574673">
    <property type="component" value="Unassembled WGS sequence"/>
</dbReference>
<organism evidence="7 8">
    <name type="scientific">Dentiradicibacter hellwigii</name>
    <dbReference type="NCBI Taxonomy" id="3149053"/>
    <lineage>
        <taxon>Bacteria</taxon>
        <taxon>Pseudomonadati</taxon>
        <taxon>Pseudomonadota</taxon>
        <taxon>Betaproteobacteria</taxon>
        <taxon>Rhodocyclales</taxon>
        <taxon>Rhodocyclaceae</taxon>
        <taxon>Dentiradicibacter</taxon>
    </lineage>
</organism>
<evidence type="ECO:0000256" key="2">
    <source>
        <dbReference type="ARBA" id="ARBA00022692"/>
    </source>
</evidence>
<feature type="transmembrane region" description="Helical" evidence="5">
    <location>
        <begin position="229"/>
        <end position="246"/>
    </location>
</feature>
<feature type="transmembrane region" description="Helical" evidence="5">
    <location>
        <begin position="336"/>
        <end position="357"/>
    </location>
</feature>
<comment type="subcellular location">
    <subcellularLocation>
        <location evidence="1">Membrane</location>
        <topology evidence="1">Multi-pass membrane protein</topology>
    </subcellularLocation>
</comment>
<dbReference type="PANTHER" id="PTHR43021">
    <property type="entry name" value="NA(+)/H(+) ANTIPORTER-RELATED"/>
    <property type="match status" value="1"/>
</dbReference>
<evidence type="ECO:0000259" key="6">
    <source>
        <dbReference type="Pfam" id="PF00999"/>
    </source>
</evidence>
<dbReference type="RefSeq" id="WP_418889948.1">
    <property type="nucleotide sequence ID" value="NZ_JBEUWX010000001.1"/>
</dbReference>
<feature type="transmembrane region" description="Helical" evidence="5">
    <location>
        <begin position="303"/>
        <end position="324"/>
    </location>
</feature>
<evidence type="ECO:0000313" key="8">
    <source>
        <dbReference type="Proteomes" id="UP001574673"/>
    </source>
</evidence>
<keyword evidence="3 5" id="KW-1133">Transmembrane helix</keyword>
<keyword evidence="4 5" id="KW-0472">Membrane</keyword>
<reference evidence="8" key="1">
    <citation type="submission" date="2024-06" db="EMBL/GenBank/DDBJ databases">
        <title>Radixoralia hellwigii gen. nov., sp nov., isolated from a root canal in the human oral cavity.</title>
        <authorList>
            <person name="Bartsch S."/>
            <person name="Wittmer A."/>
            <person name="Schulz A.-K."/>
            <person name="Neumann-Schaal M."/>
            <person name="Wolf J."/>
            <person name="Gronow S."/>
            <person name="Tennert C."/>
            <person name="Haecker G."/>
            <person name="Cieplik F."/>
            <person name="Al-Ahmad A."/>
        </authorList>
    </citation>
    <scope>NUCLEOTIDE SEQUENCE [LARGE SCALE GENOMIC DNA]</scope>
    <source>
        <strain evidence="8">Wk13</strain>
    </source>
</reference>
<keyword evidence="2 5" id="KW-0812">Transmembrane</keyword>
<feature type="transmembrane region" description="Helical" evidence="5">
    <location>
        <begin position="369"/>
        <end position="386"/>
    </location>
</feature>
<dbReference type="Pfam" id="PF00999">
    <property type="entry name" value="Na_H_Exchanger"/>
    <property type="match status" value="1"/>
</dbReference>
<protein>
    <submittedName>
        <fullName evidence="7">Cation:proton antiporter</fullName>
    </submittedName>
</protein>
<sequence>MPSQIFPAWPPAIDPLAVAALSLLGAIIIGELFARFLSLPRITGYSLTGLVCGPALLGWISVHELAGLRLLIDLVLAMLLFEIGIRVNLRWLRHNPLVLVSGLLESLLAFVAVFFVVHYLGYTLETGLVAATVGMATSPAVVMAMIGQIKARGQVTNRLLMLTALNVTLTVLTAHAVLGFIHHSYGNDWITAICHPLYQFSGSLLVAYLLAKSFYWLRRCFDPAREQSALMLFIFLALAMTLLQALKLPALLAPLLAGIIVKHSDPRPHLWPQHFGSVGGVMVILLFVIIGASLNWRSLQTGVWIALLLIAARGGAQLIGVLLTGKPSGLSLRQSLALGISLAPMSGVAFVLAADIGQIFPALNDELEPVVMGMIFILEILGPILMQRSLRWIDEAQSTRQPWKPGG</sequence>
<name>A0ABV4UAF4_9RHOO</name>
<dbReference type="InterPro" id="IPR006153">
    <property type="entry name" value="Cation/H_exchanger_TM"/>
</dbReference>
<accession>A0ABV4UAF4</accession>
<evidence type="ECO:0000256" key="5">
    <source>
        <dbReference type="SAM" id="Phobius"/>
    </source>
</evidence>
<feature type="transmembrane region" description="Helical" evidence="5">
    <location>
        <begin position="12"/>
        <end position="30"/>
    </location>
</feature>
<comment type="caution">
    <text evidence="7">The sequence shown here is derived from an EMBL/GenBank/DDBJ whole genome shotgun (WGS) entry which is preliminary data.</text>
</comment>
<feature type="transmembrane region" description="Helical" evidence="5">
    <location>
        <begin position="66"/>
        <end position="85"/>
    </location>
</feature>
<dbReference type="EMBL" id="JBEUWX010000001">
    <property type="protein sequence ID" value="MFA9948775.1"/>
    <property type="molecule type" value="Genomic_DNA"/>
</dbReference>
<feature type="transmembrane region" description="Helical" evidence="5">
    <location>
        <begin position="197"/>
        <end position="217"/>
    </location>
</feature>
<evidence type="ECO:0000256" key="3">
    <source>
        <dbReference type="ARBA" id="ARBA00022989"/>
    </source>
</evidence>
<dbReference type="Gene3D" id="1.20.1530.20">
    <property type="match status" value="1"/>
</dbReference>
<feature type="transmembrane region" description="Helical" evidence="5">
    <location>
        <begin position="127"/>
        <end position="147"/>
    </location>
</feature>
<feature type="transmembrane region" description="Helical" evidence="5">
    <location>
        <begin position="42"/>
        <end position="60"/>
    </location>
</feature>
<evidence type="ECO:0000256" key="1">
    <source>
        <dbReference type="ARBA" id="ARBA00004141"/>
    </source>
</evidence>
<evidence type="ECO:0000256" key="4">
    <source>
        <dbReference type="ARBA" id="ARBA00023136"/>
    </source>
</evidence>
<gene>
    <name evidence="7" type="ORF">ABCS64_00275</name>
</gene>
<dbReference type="InterPro" id="IPR038770">
    <property type="entry name" value="Na+/solute_symporter_sf"/>
</dbReference>